<evidence type="ECO:0000313" key="1">
    <source>
        <dbReference type="EMBL" id="DAE00958.1"/>
    </source>
</evidence>
<protein>
    <submittedName>
        <fullName evidence="1">Shock protein B</fullName>
    </submittedName>
</protein>
<proteinExistence type="predicted"/>
<accession>A0A8S5P1H6</accession>
<name>A0A8S5P1H6_9CAUD</name>
<sequence>MSARREKRLRALERRVEALETIAATPVFIHTQGDGKEDYVLEAEWSKETADTYPDKRLSLLDRLKNIFTGGHEK</sequence>
<organism evidence="1">
    <name type="scientific">Siphoviridae sp. ctNwR4</name>
    <dbReference type="NCBI Taxonomy" id="2825474"/>
    <lineage>
        <taxon>Viruses</taxon>
        <taxon>Duplodnaviria</taxon>
        <taxon>Heunggongvirae</taxon>
        <taxon>Uroviricota</taxon>
        <taxon>Caudoviricetes</taxon>
    </lineage>
</organism>
<dbReference type="EMBL" id="BK015315">
    <property type="protein sequence ID" value="DAE00958.1"/>
    <property type="molecule type" value="Genomic_DNA"/>
</dbReference>
<reference evidence="1" key="1">
    <citation type="journal article" date="2021" name="Proc. Natl. Acad. Sci. U.S.A.">
        <title>A Catalog of Tens of Thousands of Viruses from Human Metagenomes Reveals Hidden Associations with Chronic Diseases.</title>
        <authorList>
            <person name="Tisza M.J."/>
            <person name="Buck C.B."/>
        </authorList>
    </citation>
    <scope>NUCLEOTIDE SEQUENCE</scope>
    <source>
        <strain evidence="1">CtNwR4</strain>
    </source>
</reference>